<evidence type="ECO:0000313" key="3">
    <source>
        <dbReference type="Proteomes" id="UP000782312"/>
    </source>
</evidence>
<comment type="caution">
    <text evidence="2">The sequence shown here is derived from an EMBL/GenBank/DDBJ whole genome shotgun (WGS) entry which is preliminary data.</text>
</comment>
<evidence type="ECO:0000313" key="2">
    <source>
        <dbReference type="EMBL" id="MBI3127033.1"/>
    </source>
</evidence>
<accession>A0A932MMT1</accession>
<dbReference type="Gene3D" id="3.30.1460.30">
    <property type="entry name" value="YgaC/TfoX-N like chaperone"/>
    <property type="match status" value="1"/>
</dbReference>
<dbReference type="Proteomes" id="UP000782312">
    <property type="component" value="Unassembled WGS sequence"/>
</dbReference>
<dbReference type="InterPro" id="IPR007076">
    <property type="entry name" value="TfoX_N"/>
</dbReference>
<dbReference type="AlphaFoldDB" id="A0A932MMT1"/>
<dbReference type="SUPFAM" id="SSF159894">
    <property type="entry name" value="YgaC/TfoX-N like"/>
    <property type="match status" value="1"/>
</dbReference>
<reference evidence="2" key="1">
    <citation type="submission" date="2020-07" db="EMBL/GenBank/DDBJ databases">
        <title>Huge and variable diversity of episymbiotic CPR bacteria and DPANN archaea in groundwater ecosystems.</title>
        <authorList>
            <person name="He C.Y."/>
            <person name="Keren R."/>
            <person name="Whittaker M."/>
            <person name="Farag I.F."/>
            <person name="Doudna J."/>
            <person name="Cate J.H.D."/>
            <person name="Banfield J.F."/>
        </authorList>
    </citation>
    <scope>NUCLEOTIDE SEQUENCE</scope>
    <source>
        <strain evidence="2">NC_groundwater_763_Ag_S-0.2um_68_21</strain>
    </source>
</reference>
<feature type="domain" description="TfoX N-terminal" evidence="1">
    <location>
        <begin position="15"/>
        <end position="101"/>
    </location>
</feature>
<organism evidence="2 3">
    <name type="scientific">Tectimicrobiota bacterium</name>
    <dbReference type="NCBI Taxonomy" id="2528274"/>
    <lineage>
        <taxon>Bacteria</taxon>
        <taxon>Pseudomonadati</taxon>
        <taxon>Nitrospinota/Tectimicrobiota group</taxon>
        <taxon>Candidatus Tectimicrobiota</taxon>
    </lineage>
</organism>
<gene>
    <name evidence="2" type="ORF">HYZ11_05470</name>
</gene>
<protein>
    <submittedName>
        <fullName evidence="2">TfoX/Sxy family protein</fullName>
    </submittedName>
</protein>
<sequence length="108" mass="11779">MAYDEKLAARVRRALAGRRGIEEKKMFGGLTFMLRGHMCCGVLKDDLILRVGPGRAARALRSPHARPFDFTGRPMTGIVAVAPSGCRAAALRRWLALAEDFASSLPPK</sequence>
<dbReference type="Pfam" id="PF04993">
    <property type="entry name" value="TfoX_N"/>
    <property type="match status" value="1"/>
</dbReference>
<name>A0A932MMT1_UNCTE</name>
<dbReference type="EMBL" id="JACPUR010000014">
    <property type="protein sequence ID" value="MBI3127033.1"/>
    <property type="molecule type" value="Genomic_DNA"/>
</dbReference>
<evidence type="ECO:0000259" key="1">
    <source>
        <dbReference type="Pfam" id="PF04993"/>
    </source>
</evidence>
<proteinExistence type="predicted"/>